<dbReference type="GO" id="GO:0006285">
    <property type="term" value="P:base-excision repair, AP site formation"/>
    <property type="evidence" value="ECO:0007669"/>
    <property type="project" value="TreeGrafter"/>
</dbReference>
<comment type="similarity">
    <text evidence="2">Belongs to the alkylbase DNA glycosidase AlkA family.</text>
</comment>
<name>A0A1I0WAF2_9BACI</name>
<dbReference type="EC" id="3.2.2.21" evidence="3"/>
<dbReference type="Proteomes" id="UP000198642">
    <property type="component" value="Unassembled WGS sequence"/>
</dbReference>
<dbReference type="RefSeq" id="WP_170848147.1">
    <property type="nucleotide sequence ID" value="NZ_FOJW01000002.1"/>
</dbReference>
<keyword evidence="8" id="KW-1185">Reference proteome</keyword>
<dbReference type="GO" id="GO:0043916">
    <property type="term" value="F:DNA-7-methylguanine glycosylase activity"/>
    <property type="evidence" value="ECO:0007669"/>
    <property type="project" value="TreeGrafter"/>
</dbReference>
<dbReference type="PANTHER" id="PTHR43003">
    <property type="entry name" value="DNA-3-METHYLADENINE GLYCOSYLASE"/>
    <property type="match status" value="1"/>
</dbReference>
<dbReference type="STRING" id="237679.SAMN04488072_102341"/>
<evidence type="ECO:0000313" key="7">
    <source>
        <dbReference type="EMBL" id="SFA85591.1"/>
    </source>
</evidence>
<dbReference type="GO" id="GO:0032131">
    <property type="term" value="F:alkylated DNA binding"/>
    <property type="evidence" value="ECO:0007669"/>
    <property type="project" value="TreeGrafter"/>
</dbReference>
<comment type="catalytic activity">
    <reaction evidence="1">
        <text>Hydrolysis of alkylated DNA, releasing 3-methyladenine, 3-methylguanine, 7-methylguanine and 7-methyladenine.</text>
        <dbReference type="EC" id="3.2.2.21"/>
    </reaction>
</comment>
<organism evidence="7 8">
    <name type="scientific">Lentibacillus halodurans</name>
    <dbReference type="NCBI Taxonomy" id="237679"/>
    <lineage>
        <taxon>Bacteria</taxon>
        <taxon>Bacillati</taxon>
        <taxon>Bacillota</taxon>
        <taxon>Bacilli</taxon>
        <taxon>Bacillales</taxon>
        <taxon>Bacillaceae</taxon>
        <taxon>Lentibacillus</taxon>
    </lineage>
</organism>
<proteinExistence type="inferred from homology"/>
<dbReference type="SMART" id="SM00478">
    <property type="entry name" value="ENDO3c"/>
    <property type="match status" value="1"/>
</dbReference>
<evidence type="ECO:0000256" key="3">
    <source>
        <dbReference type="ARBA" id="ARBA00012000"/>
    </source>
</evidence>
<dbReference type="GO" id="GO:0008725">
    <property type="term" value="F:DNA-3-methyladenine glycosylase activity"/>
    <property type="evidence" value="ECO:0007669"/>
    <property type="project" value="TreeGrafter"/>
</dbReference>
<evidence type="ECO:0000259" key="6">
    <source>
        <dbReference type="SMART" id="SM00478"/>
    </source>
</evidence>
<dbReference type="GO" id="GO:0032993">
    <property type="term" value="C:protein-DNA complex"/>
    <property type="evidence" value="ECO:0007669"/>
    <property type="project" value="TreeGrafter"/>
</dbReference>
<gene>
    <name evidence="7" type="ORF">SAMN04488072_102341</name>
</gene>
<evidence type="ECO:0000256" key="2">
    <source>
        <dbReference type="ARBA" id="ARBA00010817"/>
    </source>
</evidence>
<dbReference type="AlphaFoldDB" id="A0A1I0WAF2"/>
<dbReference type="Gene3D" id="1.10.1670.40">
    <property type="match status" value="1"/>
</dbReference>
<evidence type="ECO:0000256" key="1">
    <source>
        <dbReference type="ARBA" id="ARBA00000086"/>
    </source>
</evidence>
<feature type="domain" description="HhH-GPD" evidence="6">
    <location>
        <begin position="50"/>
        <end position="212"/>
    </location>
</feature>
<accession>A0A1I0WAF2</accession>
<dbReference type="GO" id="GO:0005737">
    <property type="term" value="C:cytoplasm"/>
    <property type="evidence" value="ECO:0007669"/>
    <property type="project" value="TreeGrafter"/>
</dbReference>
<evidence type="ECO:0000313" key="8">
    <source>
        <dbReference type="Proteomes" id="UP000198642"/>
    </source>
</evidence>
<dbReference type="Pfam" id="PF00730">
    <property type="entry name" value="HhH-GPD"/>
    <property type="match status" value="1"/>
</dbReference>
<dbReference type="InterPro" id="IPR011257">
    <property type="entry name" value="DNA_glycosylase"/>
</dbReference>
<dbReference type="EMBL" id="FOJW01000002">
    <property type="protein sequence ID" value="SFA85591.1"/>
    <property type="molecule type" value="Genomic_DNA"/>
</dbReference>
<dbReference type="GO" id="GO:0006307">
    <property type="term" value="P:DNA alkylation repair"/>
    <property type="evidence" value="ECO:0007669"/>
    <property type="project" value="TreeGrafter"/>
</dbReference>
<dbReference type="SUPFAM" id="SSF48150">
    <property type="entry name" value="DNA-glycosylase"/>
    <property type="match status" value="1"/>
</dbReference>
<evidence type="ECO:0000256" key="4">
    <source>
        <dbReference type="ARBA" id="ARBA00022763"/>
    </source>
</evidence>
<dbReference type="PANTHER" id="PTHR43003:SF5">
    <property type="entry name" value="DNA-3-METHYLADENINE GLYCOSYLASE"/>
    <property type="match status" value="1"/>
</dbReference>
<dbReference type="FunFam" id="1.10.340.30:FF:000004">
    <property type="entry name" value="DNA-3-methyladenine glycosylase II"/>
    <property type="match status" value="1"/>
</dbReference>
<evidence type="ECO:0000256" key="5">
    <source>
        <dbReference type="ARBA" id="ARBA00023204"/>
    </source>
</evidence>
<keyword evidence="4" id="KW-0227">DNA damage</keyword>
<dbReference type="CDD" id="cd00056">
    <property type="entry name" value="ENDO3c"/>
    <property type="match status" value="1"/>
</dbReference>
<keyword evidence="5" id="KW-0234">DNA repair</keyword>
<dbReference type="InterPro" id="IPR051912">
    <property type="entry name" value="Alkylbase_DNA_Glycosylase/TA"/>
</dbReference>
<dbReference type="InterPro" id="IPR003265">
    <property type="entry name" value="HhH-GPD_domain"/>
</dbReference>
<dbReference type="Gene3D" id="1.10.340.30">
    <property type="entry name" value="Hypothetical protein, domain 2"/>
    <property type="match status" value="1"/>
</dbReference>
<reference evidence="7 8" key="1">
    <citation type="submission" date="2016-10" db="EMBL/GenBank/DDBJ databases">
        <authorList>
            <person name="de Groot N.N."/>
        </authorList>
    </citation>
    <scope>NUCLEOTIDE SEQUENCE [LARGE SCALE GENOMIC DNA]</scope>
    <source>
        <strain evidence="7 8">CGMCC 1.3702</strain>
    </source>
</reference>
<sequence>MQQFVICQNDQAVTELGNADKRMKRLINIIGDIFVNMRPDFFRSLVRSIIGQQISVQAARAIFERLEGLLENKITPAAILEISDEQLRATGLSGRKVAYLRDLALKVDQKIIDFDQIGDLDNTSVIKQLTSIKGIGKWTAEMFLIFSLGRMNVLAADDIGIQHGAKWLYEVDKSRRRQILLDKQPVWQPHLTIACFYLWEVVHLGLDKKYRSIEDMM</sequence>
<protein>
    <recommendedName>
        <fullName evidence="3">DNA-3-methyladenine glycosylase II</fullName>
        <ecNumber evidence="3">3.2.2.21</ecNumber>
    </recommendedName>
</protein>